<evidence type="ECO:0000256" key="5">
    <source>
        <dbReference type="ARBA" id="ARBA00022840"/>
    </source>
</evidence>
<keyword evidence="5 8" id="KW-0067">ATP-binding</keyword>
<keyword evidence="10" id="KW-1185">Reference proteome</keyword>
<keyword evidence="4 8" id="KW-0547">Nucleotide-binding</keyword>
<dbReference type="EMBL" id="FZOK01000005">
    <property type="protein sequence ID" value="SNS19632.1"/>
    <property type="molecule type" value="Genomic_DNA"/>
</dbReference>
<dbReference type="UniPathway" id="UPA00193"/>
<dbReference type="SUPFAM" id="SSF52540">
    <property type="entry name" value="P-loop containing nucleoside triphosphate hydrolases"/>
    <property type="match status" value="1"/>
</dbReference>
<dbReference type="AlphaFoldDB" id="A0A239CI91"/>
<dbReference type="Gene3D" id="3.40.50.300">
    <property type="entry name" value="P-loop containing nucleotide triphosphate hydrolases"/>
    <property type="match status" value="1"/>
</dbReference>
<dbReference type="EC" id="6.3.4.3" evidence="8"/>
<reference evidence="10" key="1">
    <citation type="submission" date="2017-06" db="EMBL/GenBank/DDBJ databases">
        <authorList>
            <person name="Varghese N."/>
            <person name="Submissions S."/>
        </authorList>
    </citation>
    <scope>NUCLEOTIDE SEQUENCE [LARGE SCALE GENOMIC DNA]</scope>
    <source>
        <strain evidence="10">5C</strain>
    </source>
</reference>
<dbReference type="NCBIfam" id="NF010030">
    <property type="entry name" value="PRK13505.1"/>
    <property type="match status" value="1"/>
</dbReference>
<feature type="binding site" evidence="8">
    <location>
        <begin position="65"/>
        <end position="72"/>
    </location>
    <ligand>
        <name>ATP</name>
        <dbReference type="ChEBI" id="CHEBI:30616"/>
    </ligand>
</feature>
<dbReference type="InterPro" id="IPR000559">
    <property type="entry name" value="Formate_THF_ligase"/>
</dbReference>
<evidence type="ECO:0000313" key="10">
    <source>
        <dbReference type="Proteomes" id="UP000198480"/>
    </source>
</evidence>
<dbReference type="Gene3D" id="3.10.410.10">
    <property type="entry name" value="Formyltetrahydrofolate synthetase, domain 3"/>
    <property type="match status" value="1"/>
</dbReference>
<dbReference type="OrthoDB" id="9761733at2"/>
<dbReference type="Pfam" id="PF01268">
    <property type="entry name" value="FTHFS"/>
    <property type="match status" value="1"/>
</dbReference>
<comment type="pathway">
    <text evidence="1 8">One-carbon metabolism; tetrahydrofolate interconversion.</text>
</comment>
<dbReference type="PROSITE" id="PS00721">
    <property type="entry name" value="FTHFS_1"/>
    <property type="match status" value="1"/>
</dbReference>
<evidence type="ECO:0000256" key="8">
    <source>
        <dbReference type="HAMAP-Rule" id="MF_01543"/>
    </source>
</evidence>
<dbReference type="GO" id="GO:0035999">
    <property type="term" value="P:tetrahydrofolate interconversion"/>
    <property type="evidence" value="ECO:0007669"/>
    <property type="project" value="UniProtKB-UniRule"/>
</dbReference>
<comment type="similarity">
    <text evidence="7 8">Belongs to the formate--tetrahydrofolate ligase family.</text>
</comment>
<dbReference type="Gene3D" id="3.30.1510.10">
    <property type="entry name" value="Domain 2, N(10)-formyltetrahydrofolate synthetase"/>
    <property type="match status" value="1"/>
</dbReference>
<evidence type="ECO:0000256" key="4">
    <source>
        <dbReference type="ARBA" id="ARBA00022741"/>
    </source>
</evidence>
<evidence type="ECO:0000256" key="1">
    <source>
        <dbReference type="ARBA" id="ARBA00004777"/>
    </source>
</evidence>
<dbReference type="GO" id="GO:0005524">
    <property type="term" value="F:ATP binding"/>
    <property type="evidence" value="ECO:0007669"/>
    <property type="project" value="UniProtKB-UniRule"/>
</dbReference>
<dbReference type="HAMAP" id="MF_01543">
    <property type="entry name" value="FTHFS"/>
    <property type="match status" value="1"/>
</dbReference>
<sequence length="556" mass="60133">MKLTDQEIARASTMRPINQIALKLQIDEDDLRPYGKYVAKLPLKLIEESKMVGKKLILVTAITPTIAGEGKTTASIGLCEGLNKIGVKTAVVLREPSLGPVFGMKGGAAGGGYSQVLPMESINLHFTGDFAAIEKSHNLLAALLDNHIHQGNTLNIDARKIVWKRVMDMNERALRDIVTGLGGAAQGIPRESGFDITAASEVMAALCLAKDLVDLKEKLGNIIVAYTYDNQPVYARELKAQGAMTALLKHTIMPNLVQTIEGNPAIIHGGPFANIAQGSNSIIATRMGLSLADYVVTEAGFASDLGGEKFLDLKCQYGGLKPDLAVIVTTIRALKSHAGVKFEALKEPNAEAVKVGLENLEKHIENIKHFMLCPVVAINKFYTDTDEEIDIVLKRCEALGVKAAISEGWEKGGEGCIDLAKVVKEVAESGKSNFTPLYNFDWPIEQKIETVARKIYGAAEVEYSLKAKQQIRLFNKIGLDKVPICIAKTQYSLSDDPKLINRPKGFTIKIREFDIAAGAGFIIPIAGTIMRMPGLPSKPAAENIDIDADGNITGLF</sequence>
<name>A0A239CI91_9BACT</name>
<dbReference type="RefSeq" id="WP_089239111.1">
    <property type="nucleotide sequence ID" value="NZ_FZOK01000005.1"/>
</dbReference>
<keyword evidence="3 8" id="KW-0436">Ligase</keyword>
<dbReference type="CDD" id="cd00477">
    <property type="entry name" value="FTHFS"/>
    <property type="match status" value="1"/>
</dbReference>
<dbReference type="GO" id="GO:0004329">
    <property type="term" value="F:formate-tetrahydrofolate ligase activity"/>
    <property type="evidence" value="ECO:0007669"/>
    <property type="project" value="UniProtKB-UniRule"/>
</dbReference>
<evidence type="ECO:0000256" key="2">
    <source>
        <dbReference type="ARBA" id="ARBA00022563"/>
    </source>
</evidence>
<gene>
    <name evidence="8" type="primary">fhs</name>
    <name evidence="9" type="ORF">SAMN06295967_10552</name>
</gene>
<evidence type="ECO:0000256" key="7">
    <source>
        <dbReference type="ARBA" id="ARBA00061363"/>
    </source>
</evidence>
<dbReference type="FunFam" id="3.30.1510.10:FF:000001">
    <property type="entry name" value="Formate--tetrahydrofolate ligase"/>
    <property type="match status" value="1"/>
</dbReference>
<proteinExistence type="inferred from homology"/>
<evidence type="ECO:0000313" key="9">
    <source>
        <dbReference type="EMBL" id="SNS19632.1"/>
    </source>
</evidence>
<dbReference type="InterPro" id="IPR027417">
    <property type="entry name" value="P-loop_NTPase"/>
</dbReference>
<accession>A0A239CI91</accession>
<evidence type="ECO:0000256" key="6">
    <source>
        <dbReference type="ARBA" id="ARBA00049033"/>
    </source>
</evidence>
<organism evidence="9 10">
    <name type="scientific">Belliella buryatensis</name>
    <dbReference type="NCBI Taxonomy" id="1500549"/>
    <lineage>
        <taxon>Bacteria</taxon>
        <taxon>Pseudomonadati</taxon>
        <taxon>Bacteroidota</taxon>
        <taxon>Cytophagia</taxon>
        <taxon>Cytophagales</taxon>
        <taxon>Cyclobacteriaceae</taxon>
        <taxon>Belliella</taxon>
    </lineage>
</organism>
<dbReference type="Proteomes" id="UP000198480">
    <property type="component" value="Unassembled WGS sequence"/>
</dbReference>
<keyword evidence="2 8" id="KW-0554">One-carbon metabolism</keyword>
<dbReference type="FunFam" id="3.10.410.10:FF:000001">
    <property type="entry name" value="Putative formate--tetrahydrofolate ligase"/>
    <property type="match status" value="1"/>
</dbReference>
<comment type="catalytic activity">
    <reaction evidence="6 8">
        <text>(6S)-5,6,7,8-tetrahydrofolate + formate + ATP = (6R)-10-formyltetrahydrofolate + ADP + phosphate</text>
        <dbReference type="Rhea" id="RHEA:20221"/>
        <dbReference type="ChEBI" id="CHEBI:15740"/>
        <dbReference type="ChEBI" id="CHEBI:30616"/>
        <dbReference type="ChEBI" id="CHEBI:43474"/>
        <dbReference type="ChEBI" id="CHEBI:57453"/>
        <dbReference type="ChEBI" id="CHEBI:195366"/>
        <dbReference type="ChEBI" id="CHEBI:456216"/>
        <dbReference type="EC" id="6.3.4.3"/>
    </reaction>
</comment>
<evidence type="ECO:0000256" key="3">
    <source>
        <dbReference type="ARBA" id="ARBA00022598"/>
    </source>
</evidence>
<dbReference type="InterPro" id="IPR020628">
    <property type="entry name" value="Formate_THF_ligase_CS"/>
</dbReference>
<protein>
    <recommendedName>
        <fullName evidence="8">Formate--tetrahydrofolate ligase</fullName>
        <ecNumber evidence="8">6.3.4.3</ecNumber>
    </recommendedName>
    <alternativeName>
        <fullName evidence="8">Formyltetrahydrofolate synthetase</fullName>
        <shortName evidence="8">FHS</shortName>
        <shortName evidence="8">FTHFS</shortName>
    </alternativeName>
</protein>